<accession>A0A1G1XBE6</accession>
<organism evidence="2 3">
    <name type="scientific">Candidatus Andersenbacteria bacterium RIFCSPHIGHO2_12_FULL_45_11b</name>
    <dbReference type="NCBI Taxonomy" id="1797282"/>
    <lineage>
        <taxon>Bacteria</taxon>
        <taxon>Candidatus Anderseniibacteriota</taxon>
    </lineage>
</organism>
<feature type="chain" id="PRO_5009581316" description="3D domain-containing protein" evidence="1">
    <location>
        <begin position="23"/>
        <end position="218"/>
    </location>
</feature>
<evidence type="ECO:0000256" key="1">
    <source>
        <dbReference type="SAM" id="SignalP"/>
    </source>
</evidence>
<proteinExistence type="predicted"/>
<evidence type="ECO:0008006" key="4">
    <source>
        <dbReference type="Google" id="ProtNLM"/>
    </source>
</evidence>
<reference evidence="2 3" key="1">
    <citation type="journal article" date="2016" name="Nat. Commun.">
        <title>Thousands of microbial genomes shed light on interconnected biogeochemical processes in an aquifer system.</title>
        <authorList>
            <person name="Anantharaman K."/>
            <person name="Brown C.T."/>
            <person name="Hug L.A."/>
            <person name="Sharon I."/>
            <person name="Castelle C.J."/>
            <person name="Probst A.J."/>
            <person name="Thomas B.C."/>
            <person name="Singh A."/>
            <person name="Wilkins M.J."/>
            <person name="Karaoz U."/>
            <person name="Brodie E.L."/>
            <person name="Williams K.H."/>
            <person name="Hubbard S.S."/>
            <person name="Banfield J.F."/>
        </authorList>
    </citation>
    <scope>NUCLEOTIDE SEQUENCE [LARGE SCALE GENOMIC DNA]</scope>
</reference>
<keyword evidence="1" id="KW-0732">Signal</keyword>
<dbReference type="AlphaFoldDB" id="A0A1G1XBE6"/>
<evidence type="ECO:0000313" key="3">
    <source>
        <dbReference type="Proteomes" id="UP000177941"/>
    </source>
</evidence>
<dbReference type="CDD" id="cd22784">
    <property type="entry name" value="DPBB_MltA_YuiC-like"/>
    <property type="match status" value="1"/>
</dbReference>
<sequence>MCIVLVIGCVAVSLLCAHAVHAQSTLGAQRMQIDTSEIPQAHRSWWQVLLSYVGLKSNSRSAIPVGTKLRVISSAYAPSKYQTDDTPCITAAGTTVRPGVVAANFLPLGTIIAIDNVKYIVEDRMNSRFKGYFIDVWLPSTSEALDFGRQKLEITIVAYGKPGDMLVSPTPTPSKILQQITELEQESIWNTIGNSAVLIGRLLVSKVDPNRYDVTCSQ</sequence>
<evidence type="ECO:0000313" key="2">
    <source>
        <dbReference type="EMBL" id="OGY37242.1"/>
    </source>
</evidence>
<name>A0A1G1XBE6_9BACT</name>
<dbReference type="EMBL" id="MHHS01000015">
    <property type="protein sequence ID" value="OGY37242.1"/>
    <property type="molecule type" value="Genomic_DNA"/>
</dbReference>
<dbReference type="Proteomes" id="UP000177941">
    <property type="component" value="Unassembled WGS sequence"/>
</dbReference>
<gene>
    <name evidence="2" type="ORF">A3E36_00955</name>
</gene>
<protein>
    <recommendedName>
        <fullName evidence="4">3D domain-containing protein</fullName>
    </recommendedName>
</protein>
<comment type="caution">
    <text evidence="2">The sequence shown here is derived from an EMBL/GenBank/DDBJ whole genome shotgun (WGS) entry which is preliminary data.</text>
</comment>
<feature type="signal peptide" evidence="1">
    <location>
        <begin position="1"/>
        <end position="22"/>
    </location>
</feature>